<sequence>MGVYFLSHQMQMVLGTTYFLKQLYQKAPESLRLAEGMIQGQSSLLLDPTGSVPFEAPLRYQIRDHYQEVPQDGYLYLMYFRLNEDESSVFESQVKRLLDEADRIAGLQSMHLLKLASKHIEFVVMSTWHDKLDPYTNRSLPMVEPLRAFKHRAAAGEGYHESEYHFTTPDAIADSEEKEHRPLDLKRLFHQGN</sequence>
<dbReference type="EMBL" id="JBHTOC010000005">
    <property type="protein sequence ID" value="MFD1429407.1"/>
    <property type="molecule type" value="Genomic_DNA"/>
</dbReference>
<dbReference type="Proteomes" id="UP001597196">
    <property type="component" value="Unassembled WGS sequence"/>
</dbReference>
<evidence type="ECO:0008006" key="3">
    <source>
        <dbReference type="Google" id="ProtNLM"/>
    </source>
</evidence>
<reference evidence="2" key="1">
    <citation type="journal article" date="2019" name="Int. J. Syst. Evol. Microbiol.">
        <title>The Global Catalogue of Microorganisms (GCM) 10K type strain sequencing project: providing services to taxonomists for standard genome sequencing and annotation.</title>
        <authorList>
            <consortium name="The Broad Institute Genomics Platform"/>
            <consortium name="The Broad Institute Genome Sequencing Center for Infectious Disease"/>
            <person name="Wu L."/>
            <person name="Ma J."/>
        </authorList>
    </citation>
    <scope>NUCLEOTIDE SEQUENCE [LARGE SCALE GENOMIC DNA]</scope>
    <source>
        <strain evidence="2">CCM 8980</strain>
    </source>
</reference>
<evidence type="ECO:0000313" key="1">
    <source>
        <dbReference type="EMBL" id="MFD1429407.1"/>
    </source>
</evidence>
<accession>A0ABW4CGH9</accession>
<gene>
    <name evidence="1" type="ORF">ACFQ4P_03975</name>
</gene>
<organism evidence="1 2">
    <name type="scientific">Lacticaseibacillus mingshuiensis</name>
    <dbReference type="NCBI Taxonomy" id="2799574"/>
    <lineage>
        <taxon>Bacteria</taxon>
        <taxon>Bacillati</taxon>
        <taxon>Bacillota</taxon>
        <taxon>Bacilli</taxon>
        <taxon>Lactobacillales</taxon>
        <taxon>Lactobacillaceae</taxon>
        <taxon>Lacticaseibacillus</taxon>
    </lineage>
</organism>
<name>A0ABW4CGH9_9LACO</name>
<keyword evidence="2" id="KW-1185">Reference proteome</keyword>
<proteinExistence type="predicted"/>
<evidence type="ECO:0000313" key="2">
    <source>
        <dbReference type="Proteomes" id="UP001597196"/>
    </source>
</evidence>
<dbReference type="Gene3D" id="3.30.70.100">
    <property type="match status" value="1"/>
</dbReference>
<comment type="caution">
    <text evidence="1">The sequence shown here is derived from an EMBL/GenBank/DDBJ whole genome shotgun (WGS) entry which is preliminary data.</text>
</comment>
<protein>
    <recommendedName>
        <fullName evidence="3">ABM domain-containing protein</fullName>
    </recommendedName>
</protein>